<dbReference type="Proteomes" id="UP001590950">
    <property type="component" value="Unassembled WGS sequence"/>
</dbReference>
<reference evidence="1 2" key="1">
    <citation type="submission" date="2024-09" db="EMBL/GenBank/DDBJ databases">
        <title>Rethinking Asexuality: The Enigmatic Case of Functional Sexual Genes in Lepraria (Stereocaulaceae).</title>
        <authorList>
            <person name="Doellman M."/>
            <person name="Sun Y."/>
            <person name="Barcenas-Pena A."/>
            <person name="Lumbsch H.T."/>
            <person name="Grewe F."/>
        </authorList>
    </citation>
    <scope>NUCLEOTIDE SEQUENCE [LARGE SCALE GENOMIC DNA]</scope>
    <source>
        <strain evidence="1 2">Mercado 3170</strain>
    </source>
</reference>
<proteinExistence type="predicted"/>
<dbReference type="Gene3D" id="3.40.50.1110">
    <property type="entry name" value="SGNH hydrolase"/>
    <property type="match status" value="1"/>
</dbReference>
<accession>A0ABR4AEQ8</accession>
<gene>
    <name evidence="1" type="ORF">N7G274_003855</name>
</gene>
<comment type="caution">
    <text evidence="1">The sequence shown here is derived from an EMBL/GenBank/DDBJ whole genome shotgun (WGS) entry which is preliminary data.</text>
</comment>
<evidence type="ECO:0000313" key="1">
    <source>
        <dbReference type="EMBL" id="KAL2043548.1"/>
    </source>
</evidence>
<protein>
    <submittedName>
        <fullName evidence="1">Uncharacterized protein</fullName>
    </submittedName>
</protein>
<organism evidence="1 2">
    <name type="scientific">Stereocaulon virgatum</name>
    <dbReference type="NCBI Taxonomy" id="373712"/>
    <lineage>
        <taxon>Eukaryota</taxon>
        <taxon>Fungi</taxon>
        <taxon>Dikarya</taxon>
        <taxon>Ascomycota</taxon>
        <taxon>Pezizomycotina</taxon>
        <taxon>Lecanoromycetes</taxon>
        <taxon>OSLEUM clade</taxon>
        <taxon>Lecanoromycetidae</taxon>
        <taxon>Lecanorales</taxon>
        <taxon>Lecanorineae</taxon>
        <taxon>Stereocaulaceae</taxon>
        <taxon>Stereocaulon</taxon>
    </lineage>
</organism>
<dbReference type="PANTHER" id="PTHR37981:SF1">
    <property type="entry name" value="SGNH HYDROLASE-TYPE ESTERASE DOMAIN-CONTAINING PROTEIN"/>
    <property type="match status" value="1"/>
</dbReference>
<keyword evidence="2" id="KW-1185">Reference proteome</keyword>
<dbReference type="InterPro" id="IPR036514">
    <property type="entry name" value="SGNH_hydro_sf"/>
</dbReference>
<sequence length="185" mass="19875">MDAQVSVIDVDSDIATFTVGGNDIGFGDTANACVFEVNCTPVCGETLTSTGNRIANDLPPRMDSLLIAIMNQTKSSGFKPYVTGYLHFWNVDTTQCDVVDFNFWADTPPSKLTRDLRTRINGWTQALNDQKNVLLAAHEAIPLHGGGNGAYALTPVSKLAKRTVAVEVLDEPVVTAAPKAMAFLV</sequence>
<dbReference type="SUPFAM" id="SSF52266">
    <property type="entry name" value="SGNH hydrolase"/>
    <property type="match status" value="1"/>
</dbReference>
<evidence type="ECO:0000313" key="2">
    <source>
        <dbReference type="Proteomes" id="UP001590950"/>
    </source>
</evidence>
<name>A0ABR4AEQ8_9LECA</name>
<dbReference type="EMBL" id="JBEFKJ010000011">
    <property type="protein sequence ID" value="KAL2043548.1"/>
    <property type="molecule type" value="Genomic_DNA"/>
</dbReference>
<dbReference type="InterPro" id="IPR037460">
    <property type="entry name" value="SEST-like"/>
</dbReference>
<dbReference type="PANTHER" id="PTHR37981">
    <property type="entry name" value="LIPASE 2"/>
    <property type="match status" value="1"/>
</dbReference>